<accession>A0A183JJP2</accession>
<reference evidence="1" key="1">
    <citation type="submission" date="2016-06" db="UniProtKB">
        <authorList>
            <consortium name="WormBaseParasite"/>
        </authorList>
    </citation>
    <scope>IDENTIFICATION</scope>
</reference>
<dbReference type="AlphaFoldDB" id="A0A183JJP2"/>
<organism evidence="1">
    <name type="scientific">Schistosoma curassoni</name>
    <dbReference type="NCBI Taxonomy" id="6186"/>
    <lineage>
        <taxon>Eukaryota</taxon>
        <taxon>Metazoa</taxon>
        <taxon>Spiralia</taxon>
        <taxon>Lophotrochozoa</taxon>
        <taxon>Platyhelminthes</taxon>
        <taxon>Trematoda</taxon>
        <taxon>Digenea</taxon>
        <taxon>Strigeidida</taxon>
        <taxon>Schistosomatoidea</taxon>
        <taxon>Schistosomatidae</taxon>
        <taxon>Schistosoma</taxon>
    </lineage>
</organism>
<evidence type="ECO:0000313" key="1">
    <source>
        <dbReference type="WBParaSite" id="SCUD_0000291901-mRNA-1"/>
    </source>
</evidence>
<name>A0A183JJP2_9TREM</name>
<proteinExistence type="predicted"/>
<protein>
    <submittedName>
        <fullName evidence="1">Secreted protein</fullName>
    </submittedName>
</protein>
<sequence length="157" mass="17909">LIFSFLKDAIRNIVNRQSKSNYNTVSRTEGNYCIHVPNLPKPIKIELFGNYSANNSSRSCSSCAPLVWNQGFPTPPGESSISIKPVMAPDIRFSFSQFRKQQQCHENSVSRTCVAVVVCTWSCESIWRGRADSPHSRPYEGVWRQFSCYLSFDIYKL</sequence>
<dbReference type="WBParaSite" id="SCUD_0000291901-mRNA-1">
    <property type="protein sequence ID" value="SCUD_0000291901-mRNA-1"/>
    <property type="gene ID" value="SCUD_0000291901"/>
</dbReference>